<dbReference type="InterPro" id="IPR029066">
    <property type="entry name" value="PLP-binding_barrel"/>
</dbReference>
<dbReference type="NCBIfam" id="TIGR00044">
    <property type="entry name" value="YggS family pyridoxal phosphate-dependent enzyme"/>
    <property type="match status" value="1"/>
</dbReference>
<comment type="similarity">
    <text evidence="2 3">Belongs to the pyridoxal phosphate-binding protein YggS/PROSC family.</text>
</comment>
<dbReference type="InterPro" id="IPR001608">
    <property type="entry name" value="Ala_racemase_N"/>
</dbReference>
<dbReference type="PIRSF" id="PIRSF004848">
    <property type="entry name" value="YBL036c_PLPDEIII"/>
    <property type="match status" value="1"/>
</dbReference>
<reference evidence="5 6" key="1">
    <citation type="submission" date="2021-03" db="EMBL/GenBank/DDBJ databases">
        <title>Succinivibrio sp. nov. isolated from feces of cow.</title>
        <authorList>
            <person name="Choi J.-Y."/>
        </authorList>
    </citation>
    <scope>NUCLEOTIDE SEQUENCE [LARGE SCALE GENOMIC DNA]</scope>
    <source>
        <strain evidence="5 6">AGMB01872</strain>
    </source>
</reference>
<dbReference type="SUPFAM" id="SSF51419">
    <property type="entry name" value="PLP-binding barrel"/>
    <property type="match status" value="1"/>
</dbReference>
<evidence type="ECO:0000313" key="5">
    <source>
        <dbReference type="EMBL" id="MBW7570954.1"/>
    </source>
</evidence>
<proteinExistence type="inferred from homology"/>
<gene>
    <name evidence="5" type="ORF">J5V48_08610</name>
</gene>
<dbReference type="PANTHER" id="PTHR10146:SF14">
    <property type="entry name" value="PYRIDOXAL PHOSPHATE HOMEOSTASIS PROTEIN"/>
    <property type="match status" value="1"/>
</dbReference>
<accession>A0ABS7DI25</accession>
<keyword evidence="1 2" id="KW-0663">Pyridoxal phosphate</keyword>
<dbReference type="PROSITE" id="PS01211">
    <property type="entry name" value="UPF0001"/>
    <property type="match status" value="1"/>
</dbReference>
<dbReference type="PANTHER" id="PTHR10146">
    <property type="entry name" value="PROLINE SYNTHETASE CO-TRANSCRIBED BACTERIAL HOMOLOG PROTEIN"/>
    <property type="match status" value="1"/>
</dbReference>
<dbReference type="Pfam" id="PF01168">
    <property type="entry name" value="Ala_racemase_N"/>
    <property type="match status" value="1"/>
</dbReference>
<dbReference type="RefSeq" id="WP_219938178.1">
    <property type="nucleotide sequence ID" value="NZ_JAGFNY010000038.1"/>
</dbReference>
<dbReference type="EMBL" id="JAGFNY010000038">
    <property type="protein sequence ID" value="MBW7570954.1"/>
    <property type="molecule type" value="Genomic_DNA"/>
</dbReference>
<dbReference type="Proteomes" id="UP000731465">
    <property type="component" value="Unassembled WGS sequence"/>
</dbReference>
<protein>
    <recommendedName>
        <fullName evidence="2">Pyridoxal phosphate homeostasis protein</fullName>
        <shortName evidence="2">PLP homeostasis protein</shortName>
    </recommendedName>
</protein>
<evidence type="ECO:0000256" key="1">
    <source>
        <dbReference type="ARBA" id="ARBA00022898"/>
    </source>
</evidence>
<dbReference type="HAMAP" id="MF_02087">
    <property type="entry name" value="PLP_homeostasis"/>
    <property type="match status" value="1"/>
</dbReference>
<dbReference type="Gene3D" id="3.20.20.10">
    <property type="entry name" value="Alanine racemase"/>
    <property type="match status" value="1"/>
</dbReference>
<evidence type="ECO:0000256" key="3">
    <source>
        <dbReference type="RuleBase" id="RU004514"/>
    </source>
</evidence>
<evidence type="ECO:0000313" key="6">
    <source>
        <dbReference type="Proteomes" id="UP000731465"/>
    </source>
</evidence>
<comment type="function">
    <text evidence="2">Pyridoxal 5'-phosphate (PLP)-binding protein, which is involved in PLP homeostasis.</text>
</comment>
<feature type="domain" description="Alanine racemase N-terminal" evidence="4">
    <location>
        <begin position="41"/>
        <end position="229"/>
    </location>
</feature>
<feature type="modified residue" description="N6-(pyridoxal phosphate)lysine" evidence="2">
    <location>
        <position position="36"/>
    </location>
</feature>
<name>A0ABS7DI25_9GAMM</name>
<evidence type="ECO:0000256" key="2">
    <source>
        <dbReference type="HAMAP-Rule" id="MF_02087"/>
    </source>
</evidence>
<keyword evidence="6" id="KW-1185">Reference proteome</keyword>
<evidence type="ECO:0000259" key="4">
    <source>
        <dbReference type="Pfam" id="PF01168"/>
    </source>
</evidence>
<comment type="caution">
    <text evidence="5">The sequence shown here is derived from an EMBL/GenBank/DDBJ whole genome shotgun (WGS) entry which is preliminary data.</text>
</comment>
<dbReference type="InterPro" id="IPR011078">
    <property type="entry name" value="PyrdxlP_homeostasis"/>
</dbReference>
<sequence length="234" mass="26631">MDKISQNIQNVLAKIKEAAEKYKRDPATITLLNVSKTKPEQMVIAAYQAGQRHFGESYAVEASEKIENLKSQGYNDIIWHFIGPIQKNKTKLIAEHFDIVESVDRAIVAKRLNDQRPEHLGILDVLIQVNISDEEQKSGCSIDEIDSIVDEIQKCSKLRLRGFMGIGLDTEDMQLIDSEFQKLHGLFVKYKEKFKDFNILSLGMTNDLEIAIKNESTQVRIGTAIFGAREYKNK</sequence>
<organism evidence="5 6">
    <name type="scientific">Succinivibrio faecicola</name>
    <dbReference type="NCBI Taxonomy" id="2820300"/>
    <lineage>
        <taxon>Bacteria</taxon>
        <taxon>Pseudomonadati</taxon>
        <taxon>Pseudomonadota</taxon>
        <taxon>Gammaproteobacteria</taxon>
        <taxon>Aeromonadales</taxon>
        <taxon>Succinivibrionaceae</taxon>
        <taxon>Succinivibrio</taxon>
    </lineage>
</organism>